<feature type="chain" id="PRO_5041915611" description="Secreted protein" evidence="1">
    <location>
        <begin position="19"/>
        <end position="147"/>
    </location>
</feature>
<evidence type="ECO:0000313" key="2">
    <source>
        <dbReference type="EMBL" id="KAF9888515.1"/>
    </source>
</evidence>
<protein>
    <recommendedName>
        <fullName evidence="4">Secreted protein</fullName>
    </recommendedName>
</protein>
<dbReference type="EMBL" id="VCAU01000046">
    <property type="protein sequence ID" value="KAF9888515.1"/>
    <property type="molecule type" value="Genomic_DNA"/>
</dbReference>
<evidence type="ECO:0000313" key="3">
    <source>
        <dbReference type="Proteomes" id="UP001194746"/>
    </source>
</evidence>
<reference evidence="2" key="1">
    <citation type="journal article" date="2019" name="Beilstein J. Org. Chem.">
        <title>Nanangenines: drimane sesquiterpenoids as the dominant metabolite cohort of a novel Australian fungus, Aspergillus nanangensis.</title>
        <authorList>
            <person name="Lacey H.J."/>
            <person name="Gilchrist C.L.M."/>
            <person name="Crombie A."/>
            <person name="Kalaitzis J.A."/>
            <person name="Vuong D."/>
            <person name="Rutledge P.J."/>
            <person name="Turner P."/>
            <person name="Pitt J.I."/>
            <person name="Lacey E."/>
            <person name="Chooi Y.H."/>
            <person name="Piggott A.M."/>
        </authorList>
    </citation>
    <scope>NUCLEOTIDE SEQUENCE</scope>
    <source>
        <strain evidence="2">MST-FP2251</strain>
    </source>
</reference>
<gene>
    <name evidence="2" type="ORF">FE257_008622</name>
</gene>
<proteinExistence type="predicted"/>
<dbReference type="Proteomes" id="UP001194746">
    <property type="component" value="Unassembled WGS sequence"/>
</dbReference>
<reference evidence="2" key="2">
    <citation type="submission" date="2020-02" db="EMBL/GenBank/DDBJ databases">
        <authorList>
            <person name="Gilchrist C.L.M."/>
            <person name="Chooi Y.-H."/>
        </authorList>
    </citation>
    <scope>NUCLEOTIDE SEQUENCE</scope>
    <source>
        <strain evidence="2">MST-FP2251</strain>
    </source>
</reference>
<dbReference type="AlphaFoldDB" id="A0AAD4CL23"/>
<accession>A0AAD4CL23</accession>
<sequence length="147" mass="16102">MHLPSLLAVVAASVSASACTFGVMSEYHSNSADGSTGGSCKLLLWHDDLGDTWPWDGNHKNEFSTDLSCSKGCDTFEYQGRSWEVCHSILPPHKAEVTDATYMDLRQTDNSGDVISIWPGGEFKDYSSNSPFNSFVGNYFWRSGIGC</sequence>
<name>A0AAD4CL23_ASPNN</name>
<comment type="caution">
    <text evidence="2">The sequence shown here is derived from an EMBL/GenBank/DDBJ whole genome shotgun (WGS) entry which is preliminary data.</text>
</comment>
<organism evidence="2 3">
    <name type="scientific">Aspergillus nanangensis</name>
    <dbReference type="NCBI Taxonomy" id="2582783"/>
    <lineage>
        <taxon>Eukaryota</taxon>
        <taxon>Fungi</taxon>
        <taxon>Dikarya</taxon>
        <taxon>Ascomycota</taxon>
        <taxon>Pezizomycotina</taxon>
        <taxon>Eurotiomycetes</taxon>
        <taxon>Eurotiomycetidae</taxon>
        <taxon>Eurotiales</taxon>
        <taxon>Aspergillaceae</taxon>
        <taxon>Aspergillus</taxon>
        <taxon>Aspergillus subgen. Circumdati</taxon>
    </lineage>
</organism>
<keyword evidence="3" id="KW-1185">Reference proteome</keyword>
<keyword evidence="1" id="KW-0732">Signal</keyword>
<feature type="signal peptide" evidence="1">
    <location>
        <begin position="1"/>
        <end position="18"/>
    </location>
</feature>
<evidence type="ECO:0008006" key="4">
    <source>
        <dbReference type="Google" id="ProtNLM"/>
    </source>
</evidence>
<evidence type="ECO:0000256" key="1">
    <source>
        <dbReference type="SAM" id="SignalP"/>
    </source>
</evidence>